<keyword evidence="4" id="KW-1185">Reference proteome</keyword>
<comment type="similarity">
    <text evidence="2">Belongs to the SpxH family.</text>
</comment>
<dbReference type="HAMAP" id="MF_02245">
    <property type="entry name" value="Adapter_SpxH"/>
    <property type="match status" value="1"/>
</dbReference>
<evidence type="ECO:0000313" key="3">
    <source>
        <dbReference type="EMBL" id="MDQ0351786.1"/>
    </source>
</evidence>
<protein>
    <recommendedName>
        <fullName evidence="2">ClpXP adapter protein SpxH</fullName>
    </recommendedName>
</protein>
<dbReference type="InterPro" id="IPR046404">
    <property type="entry name" value="Adapter_SpxH"/>
</dbReference>
<keyword evidence="3" id="KW-0413">Isomerase</keyword>
<sequence>MKGEIDVMDQTADVMNNLASNDNSQVDFCNLLNKPVEIYLFVDPLCPDCWSFEPFIKKLAMEYGCYFKLRTIVTGKSTEMNIPTLNRTKSHTSWHKVSRRTGMNCDDGFESNAVSSPILTSLAIKAAELQGQRLGTKYLRKLREYLFLDRQNISDEDVLIEVAEKVNLDVEEFKKDLHSKTAKKALKCDIHVAREMEVEQTPAMVMFNREKEEDGLKVCGLYNYDTYIRAFFEVMDRKPRPSVKPELIDFLNHFEFVASKEVSVVFDWSEEKTEKELKKLQLSRNVERFPVKHGTFWKYIKQDN</sequence>
<dbReference type="InterPro" id="IPR036249">
    <property type="entry name" value="Thioredoxin-like_sf"/>
</dbReference>
<dbReference type="PANTHER" id="PTHR13887:SF47">
    <property type="entry name" value="CLPXP ADAPTER PROTEIN SPXH"/>
    <property type="match status" value="1"/>
</dbReference>
<keyword evidence="1 2" id="KW-0963">Cytoplasm</keyword>
<comment type="caution">
    <text evidence="3">The sequence shown here is derived from an EMBL/GenBank/DDBJ whole genome shotgun (WGS) entry which is preliminary data.</text>
</comment>
<name>A0ABU0DTJ7_9BACI</name>
<dbReference type="EMBL" id="JAUSUP010000003">
    <property type="protein sequence ID" value="MDQ0351786.1"/>
    <property type="molecule type" value="Genomic_DNA"/>
</dbReference>
<dbReference type="PANTHER" id="PTHR13887">
    <property type="entry name" value="GLUTATHIONE S-TRANSFERASE KAPPA"/>
    <property type="match status" value="1"/>
</dbReference>
<dbReference type="Gene3D" id="3.40.30.10">
    <property type="entry name" value="Glutaredoxin"/>
    <property type="match status" value="1"/>
</dbReference>
<comment type="subcellular location">
    <subcellularLocation>
        <location evidence="2">Cytoplasm</location>
    </subcellularLocation>
</comment>
<dbReference type="GO" id="GO:0016853">
    <property type="term" value="F:isomerase activity"/>
    <property type="evidence" value="ECO:0007669"/>
    <property type="project" value="UniProtKB-KW"/>
</dbReference>
<evidence type="ECO:0000256" key="1">
    <source>
        <dbReference type="ARBA" id="ARBA00022490"/>
    </source>
</evidence>
<reference evidence="3 4" key="1">
    <citation type="submission" date="2023-07" db="EMBL/GenBank/DDBJ databases">
        <title>Genomic Encyclopedia of Type Strains, Phase IV (KMG-IV): sequencing the most valuable type-strain genomes for metagenomic binning, comparative biology and taxonomic classification.</title>
        <authorList>
            <person name="Goeker M."/>
        </authorList>
    </citation>
    <scope>NUCLEOTIDE SEQUENCE [LARGE SCALE GENOMIC DNA]</scope>
    <source>
        <strain evidence="3 4">DSM 15448</strain>
    </source>
</reference>
<evidence type="ECO:0000256" key="2">
    <source>
        <dbReference type="HAMAP-Rule" id="MF_02245"/>
    </source>
</evidence>
<dbReference type="Pfam" id="PF13743">
    <property type="entry name" value="Thioredoxin_5"/>
    <property type="match status" value="1"/>
</dbReference>
<accession>A0ABU0DTJ7</accession>
<dbReference type="Proteomes" id="UP001236723">
    <property type="component" value="Unassembled WGS sequence"/>
</dbReference>
<dbReference type="SUPFAM" id="SSF52833">
    <property type="entry name" value="Thioredoxin-like"/>
    <property type="match status" value="1"/>
</dbReference>
<comment type="subunit">
    <text evidence="2">Interacts with Spx.</text>
</comment>
<evidence type="ECO:0000313" key="4">
    <source>
        <dbReference type="Proteomes" id="UP001236723"/>
    </source>
</evidence>
<dbReference type="CDD" id="cd03025">
    <property type="entry name" value="DsbA_FrnE_like"/>
    <property type="match status" value="1"/>
</dbReference>
<comment type="function">
    <text evidence="2">Adapter protein required for efficient degradation of Spx by ClpXP under non-stress conditions. Interaction with Spx stabilizes Spx and exposes the C-terminus of Spx for recognition and proteolysis by ClpXP.</text>
</comment>
<dbReference type="RefSeq" id="WP_307067790.1">
    <property type="nucleotide sequence ID" value="NZ_JAUSUP010000003.1"/>
</dbReference>
<gene>
    <name evidence="2" type="primary">spxH</name>
    <name evidence="3" type="ORF">J2R98_001603</name>
</gene>
<proteinExistence type="inferred from homology"/>
<organism evidence="3 4">
    <name type="scientific">Alkalibacillus filiformis</name>
    <dbReference type="NCBI Taxonomy" id="200990"/>
    <lineage>
        <taxon>Bacteria</taxon>
        <taxon>Bacillati</taxon>
        <taxon>Bacillota</taxon>
        <taxon>Bacilli</taxon>
        <taxon>Bacillales</taxon>
        <taxon>Bacillaceae</taxon>
        <taxon>Alkalibacillus</taxon>
    </lineage>
</organism>